<feature type="region of interest" description="Disordered" evidence="1">
    <location>
        <begin position="1"/>
        <end position="49"/>
    </location>
</feature>
<dbReference type="EMBL" id="BAAAHK010000005">
    <property type="protein sequence ID" value="GAA0936283.1"/>
    <property type="molecule type" value="Genomic_DNA"/>
</dbReference>
<organism evidence="2 3">
    <name type="scientific">Kribbella koreensis</name>
    <dbReference type="NCBI Taxonomy" id="57909"/>
    <lineage>
        <taxon>Bacteria</taxon>
        <taxon>Bacillati</taxon>
        <taxon>Actinomycetota</taxon>
        <taxon>Actinomycetes</taxon>
        <taxon>Propionibacteriales</taxon>
        <taxon>Kribbellaceae</taxon>
        <taxon>Kribbella</taxon>
    </lineage>
</organism>
<name>A0ABN1Q1V2_9ACTN</name>
<reference evidence="2 3" key="1">
    <citation type="journal article" date="2019" name="Int. J. Syst. Evol. Microbiol.">
        <title>The Global Catalogue of Microorganisms (GCM) 10K type strain sequencing project: providing services to taxonomists for standard genome sequencing and annotation.</title>
        <authorList>
            <consortium name="The Broad Institute Genomics Platform"/>
            <consortium name="The Broad Institute Genome Sequencing Center for Infectious Disease"/>
            <person name="Wu L."/>
            <person name="Ma J."/>
        </authorList>
    </citation>
    <scope>NUCLEOTIDE SEQUENCE [LARGE SCALE GENOMIC DNA]</scope>
    <source>
        <strain evidence="2 3">JCM 10977</strain>
    </source>
</reference>
<comment type="caution">
    <text evidence="2">The sequence shown here is derived from an EMBL/GenBank/DDBJ whole genome shotgun (WGS) entry which is preliminary data.</text>
</comment>
<evidence type="ECO:0000313" key="3">
    <source>
        <dbReference type="Proteomes" id="UP001500542"/>
    </source>
</evidence>
<evidence type="ECO:0000256" key="1">
    <source>
        <dbReference type="SAM" id="MobiDB-lite"/>
    </source>
</evidence>
<keyword evidence="3" id="KW-1185">Reference proteome</keyword>
<protein>
    <submittedName>
        <fullName evidence="2">Uncharacterized protein</fullName>
    </submittedName>
</protein>
<sequence length="69" mass="7372">MVGVDRSGATPRRDLLRVAQSEDGRLPGAGRPGKEDGPRHRLSQGRGERELGVSPLLVRLLGLRGGFEG</sequence>
<proteinExistence type="predicted"/>
<accession>A0ABN1Q1V2</accession>
<gene>
    <name evidence="2" type="ORF">GCM10009554_23680</name>
</gene>
<feature type="compositionally biased region" description="Basic and acidic residues" evidence="1">
    <location>
        <begin position="11"/>
        <end position="25"/>
    </location>
</feature>
<evidence type="ECO:0000313" key="2">
    <source>
        <dbReference type="EMBL" id="GAA0936283.1"/>
    </source>
</evidence>
<dbReference type="Proteomes" id="UP001500542">
    <property type="component" value="Unassembled WGS sequence"/>
</dbReference>